<dbReference type="STRING" id="55188.A0A2H5Q837"/>
<dbReference type="PANTHER" id="PTHR47436">
    <property type="entry name" value="HISTONE-LYSINE N-METHYLTRANSFERASE ATXR2"/>
    <property type="match status" value="1"/>
</dbReference>
<dbReference type="PANTHER" id="PTHR47436:SF1">
    <property type="entry name" value="SET DOMAIN-CONTAINING PROTEIN"/>
    <property type="match status" value="1"/>
</dbReference>
<sequence length="464" mass="52478">NLKIIDHLLIGGEIKSFSKENSICRGQGTAHPKPTFSQHSLAQESEVRSNSEVKAQSRHFTFRLQFVTLQDGKYLPDRRKEYFDQLISTINSHGVKVEQISQRGKEEELVLKDQMLAGIQHSSDKMDCLLCSFCFRFIDSIELQIGRKLYLHSLGDPANKCHTGTSLQTLEDCYDTDSPDMEDDSHMKNHEDYGNCASSSSKGNISLPKGFIKSLVNGELELPFSNKFPLPSSIPCAEGCGEAYYCSISCAESDWELFHSLLCTGKRSEALSGAPLLKFIENANGKARMLLHVPNPCKISMVTDFCLATYSFFVFYNSLYLRRLTSTCHFLRWCDCIALPDDVDSSDEAYFRMQIIELAFTSLQLLKTAIFDEEYCEPNPKSNIYSDLVVASPVGDYFLYIDDLPHTEKVRMHFVISKKRLRKILDALGDDYSICCQGGRTAFFPLHSCMNHTCCPNAKAFKRE</sequence>
<dbReference type="GO" id="GO:0008270">
    <property type="term" value="F:zinc ion binding"/>
    <property type="evidence" value="ECO:0007669"/>
    <property type="project" value="UniProtKB-KW"/>
</dbReference>
<comment type="caution">
    <text evidence="5">The sequence shown here is derived from an EMBL/GenBank/DDBJ whole genome shotgun (WGS) entry which is preliminary data.</text>
</comment>
<evidence type="ECO:0000313" key="5">
    <source>
        <dbReference type="EMBL" id="GAY60800.1"/>
    </source>
</evidence>
<feature type="non-terminal residue" evidence="5">
    <location>
        <position position="1"/>
    </location>
</feature>
<organism evidence="5 6">
    <name type="scientific">Citrus unshiu</name>
    <name type="common">Satsuma mandarin</name>
    <name type="synonym">Citrus nobilis var. unshiu</name>
    <dbReference type="NCBI Taxonomy" id="55188"/>
    <lineage>
        <taxon>Eukaryota</taxon>
        <taxon>Viridiplantae</taxon>
        <taxon>Streptophyta</taxon>
        <taxon>Embryophyta</taxon>
        <taxon>Tracheophyta</taxon>
        <taxon>Spermatophyta</taxon>
        <taxon>Magnoliopsida</taxon>
        <taxon>eudicotyledons</taxon>
        <taxon>Gunneridae</taxon>
        <taxon>Pentapetalae</taxon>
        <taxon>rosids</taxon>
        <taxon>malvids</taxon>
        <taxon>Sapindales</taxon>
        <taxon>Rutaceae</taxon>
        <taxon>Aurantioideae</taxon>
        <taxon>Citrus</taxon>
    </lineage>
</organism>
<evidence type="ECO:0000259" key="4">
    <source>
        <dbReference type="Pfam" id="PF01753"/>
    </source>
</evidence>
<keyword evidence="3" id="KW-0862">Zinc</keyword>
<evidence type="ECO:0000256" key="2">
    <source>
        <dbReference type="ARBA" id="ARBA00022771"/>
    </source>
</evidence>
<reference evidence="5 6" key="1">
    <citation type="journal article" date="2017" name="Front. Genet.">
        <title>Draft sequencing of the heterozygous diploid genome of Satsuma (Citrus unshiu Marc.) using a hybrid assembly approach.</title>
        <authorList>
            <person name="Shimizu T."/>
            <person name="Tanizawa Y."/>
            <person name="Mochizuki T."/>
            <person name="Nagasaki H."/>
            <person name="Yoshioka T."/>
            <person name="Toyoda A."/>
            <person name="Fujiyama A."/>
            <person name="Kaminuma E."/>
            <person name="Nakamura Y."/>
        </authorList>
    </citation>
    <scope>NUCLEOTIDE SEQUENCE [LARGE SCALE GENOMIC DNA]</scope>
    <source>
        <strain evidence="6">cv. Miyagawa wase</strain>
    </source>
</reference>
<proteinExistence type="predicted"/>
<accession>A0A2H5Q837</accession>
<feature type="non-terminal residue" evidence="5">
    <location>
        <position position="464"/>
    </location>
</feature>
<evidence type="ECO:0000256" key="1">
    <source>
        <dbReference type="ARBA" id="ARBA00022723"/>
    </source>
</evidence>
<keyword evidence="6" id="KW-1185">Reference proteome</keyword>
<dbReference type="AlphaFoldDB" id="A0A2H5Q837"/>
<dbReference type="Proteomes" id="UP000236630">
    <property type="component" value="Unassembled WGS sequence"/>
</dbReference>
<keyword evidence="1" id="KW-0479">Metal-binding</keyword>
<dbReference type="Pfam" id="PF01753">
    <property type="entry name" value="zf-MYND"/>
    <property type="match status" value="1"/>
</dbReference>
<dbReference type="InterPro" id="IPR044237">
    <property type="entry name" value="ATXR2-like"/>
</dbReference>
<dbReference type="SUPFAM" id="SSF144232">
    <property type="entry name" value="HIT/MYND zinc finger-like"/>
    <property type="match status" value="1"/>
</dbReference>
<evidence type="ECO:0000313" key="6">
    <source>
        <dbReference type="Proteomes" id="UP000236630"/>
    </source>
</evidence>
<name>A0A2H5Q837_CITUN</name>
<dbReference type="GO" id="GO:0008168">
    <property type="term" value="F:methyltransferase activity"/>
    <property type="evidence" value="ECO:0007669"/>
    <property type="project" value="InterPro"/>
</dbReference>
<gene>
    <name evidence="5" type="ORF">CUMW_204900</name>
</gene>
<protein>
    <recommendedName>
        <fullName evidence="4">MYND-type domain-containing protein</fullName>
    </recommendedName>
</protein>
<keyword evidence="2" id="KW-0863">Zinc-finger</keyword>
<evidence type="ECO:0000256" key="3">
    <source>
        <dbReference type="ARBA" id="ARBA00022833"/>
    </source>
</evidence>
<feature type="domain" description="MYND-type" evidence="4">
    <location>
        <begin position="234"/>
        <end position="263"/>
    </location>
</feature>
<dbReference type="InterPro" id="IPR002893">
    <property type="entry name" value="Znf_MYND"/>
</dbReference>
<dbReference type="EMBL" id="BDQV01000246">
    <property type="protein sequence ID" value="GAY60800.1"/>
    <property type="molecule type" value="Genomic_DNA"/>
</dbReference>